<comment type="caution">
    <text evidence="2">The sequence shown here is derived from an EMBL/GenBank/DDBJ whole genome shotgun (WGS) entry which is preliminary data.</text>
</comment>
<accession>W7IGE8</accession>
<evidence type="ECO:0000256" key="1">
    <source>
        <dbReference type="SAM" id="MobiDB-lite"/>
    </source>
</evidence>
<dbReference type="STRING" id="909613.UO65_4745"/>
<feature type="compositionally biased region" description="Gly residues" evidence="1">
    <location>
        <begin position="47"/>
        <end position="57"/>
    </location>
</feature>
<dbReference type="EMBL" id="AYXG01000182">
    <property type="protein sequence ID" value="EWC59965.1"/>
    <property type="molecule type" value="Genomic_DNA"/>
</dbReference>
<sequence>MAFGAAPGLRAAGVPGRPGPPGSGGSGPGLVIFCVRAVDISCADSGTGSGAGSGPLGVTGSVPGSSG</sequence>
<proteinExistence type="predicted"/>
<feature type="region of interest" description="Disordered" evidence="1">
    <location>
        <begin position="1"/>
        <end position="26"/>
    </location>
</feature>
<evidence type="ECO:0000313" key="3">
    <source>
        <dbReference type="Proteomes" id="UP000019277"/>
    </source>
</evidence>
<gene>
    <name evidence="2" type="ORF">UO65_4745</name>
</gene>
<organism evidence="2 3">
    <name type="scientific">Actinokineospora spheciospongiae</name>
    <dbReference type="NCBI Taxonomy" id="909613"/>
    <lineage>
        <taxon>Bacteria</taxon>
        <taxon>Bacillati</taxon>
        <taxon>Actinomycetota</taxon>
        <taxon>Actinomycetes</taxon>
        <taxon>Pseudonocardiales</taxon>
        <taxon>Pseudonocardiaceae</taxon>
        <taxon>Actinokineospora</taxon>
    </lineage>
</organism>
<dbReference type="Proteomes" id="UP000019277">
    <property type="component" value="Unassembled WGS sequence"/>
</dbReference>
<keyword evidence="3" id="KW-1185">Reference proteome</keyword>
<feature type="compositionally biased region" description="Low complexity" evidence="1">
    <location>
        <begin position="1"/>
        <end position="15"/>
    </location>
</feature>
<reference evidence="2 3" key="1">
    <citation type="journal article" date="2014" name="Genome Announc.">
        <title>Draft Genome Sequence of the Antitrypanosomally Active Sponge-Associated Bacterium Actinokineospora sp. Strain EG49.</title>
        <authorList>
            <person name="Harjes J."/>
            <person name="Ryu T."/>
            <person name="Abdelmohsen U.R."/>
            <person name="Moitinho-Silva L."/>
            <person name="Horn H."/>
            <person name="Ravasi T."/>
            <person name="Hentschel U."/>
        </authorList>
    </citation>
    <scope>NUCLEOTIDE SEQUENCE [LARGE SCALE GENOMIC DNA]</scope>
    <source>
        <strain evidence="2 3">EG49</strain>
    </source>
</reference>
<dbReference type="AlphaFoldDB" id="W7IGE8"/>
<feature type="region of interest" description="Disordered" evidence="1">
    <location>
        <begin position="45"/>
        <end position="67"/>
    </location>
</feature>
<name>W7IGE8_9PSEU</name>
<protein>
    <submittedName>
        <fullName evidence="2">Uncharacterized protein</fullName>
    </submittedName>
</protein>
<evidence type="ECO:0000313" key="2">
    <source>
        <dbReference type="EMBL" id="EWC59965.1"/>
    </source>
</evidence>